<organism evidence="2">
    <name type="scientific">Rhipicephalus pulchellus</name>
    <name type="common">Yellow backed tick</name>
    <name type="synonym">Dermacentor pulchellus</name>
    <dbReference type="NCBI Taxonomy" id="72859"/>
    <lineage>
        <taxon>Eukaryota</taxon>
        <taxon>Metazoa</taxon>
        <taxon>Ecdysozoa</taxon>
        <taxon>Arthropoda</taxon>
        <taxon>Chelicerata</taxon>
        <taxon>Arachnida</taxon>
        <taxon>Acari</taxon>
        <taxon>Parasitiformes</taxon>
        <taxon>Ixodida</taxon>
        <taxon>Ixodoidea</taxon>
        <taxon>Ixodidae</taxon>
        <taxon>Rhipicephalinae</taxon>
        <taxon>Rhipicephalus</taxon>
        <taxon>Rhipicephalus</taxon>
    </lineage>
</organism>
<dbReference type="EMBL" id="GACK01004097">
    <property type="protein sequence ID" value="JAA60937.1"/>
    <property type="molecule type" value="mRNA"/>
</dbReference>
<name>L7MAM8_RHIPC</name>
<reference evidence="2" key="2">
    <citation type="journal article" date="2015" name="J. Proteomics">
        <title>Sexual differences in the sialomes of the zebra tick, Rhipicephalus pulchellus.</title>
        <authorList>
            <person name="Tan A.W."/>
            <person name="Francischetti I.M."/>
            <person name="Slovak M."/>
            <person name="Kini R.M."/>
            <person name="Ribeiro J.M."/>
        </authorList>
    </citation>
    <scope>NUCLEOTIDE SEQUENCE</scope>
    <source>
        <tissue evidence="2">Salivary gland</tissue>
    </source>
</reference>
<reference evidence="2" key="1">
    <citation type="submission" date="2012-11" db="EMBL/GenBank/DDBJ databases">
        <authorList>
            <person name="Lucero-Rivera Y.E."/>
            <person name="Tovar-Ramirez D."/>
        </authorList>
    </citation>
    <scope>NUCLEOTIDE SEQUENCE</scope>
    <source>
        <tissue evidence="2">Salivary gland</tissue>
    </source>
</reference>
<evidence type="ECO:0000256" key="1">
    <source>
        <dbReference type="SAM" id="SignalP"/>
    </source>
</evidence>
<sequence length="71" mass="7936">MNLSALLLFTLLTVAVSLSMPTTIQEGNDTPLQRARRSAWLKLGDGCKNYCDCIKRRGPFCGYRKPNCQCP</sequence>
<feature type="signal peptide" evidence="1">
    <location>
        <begin position="1"/>
        <end position="19"/>
    </location>
</feature>
<accession>L7MAM8</accession>
<proteinExistence type="evidence at transcript level"/>
<feature type="chain" id="PRO_5003981502" evidence="1">
    <location>
        <begin position="20"/>
        <end position="71"/>
    </location>
</feature>
<protein>
    <submittedName>
        <fullName evidence="2">Putative tick defensin</fullName>
    </submittedName>
</protein>
<dbReference type="AlphaFoldDB" id="L7MAM8"/>
<keyword evidence="1" id="KW-0732">Signal</keyword>
<evidence type="ECO:0000313" key="2">
    <source>
        <dbReference type="EMBL" id="JAA60937.1"/>
    </source>
</evidence>